<dbReference type="EMBL" id="AUSU01005476">
    <property type="protein sequence ID" value="EPS63454.1"/>
    <property type="molecule type" value="Genomic_DNA"/>
</dbReference>
<evidence type="ECO:0000256" key="3">
    <source>
        <dbReference type="RuleBase" id="RU365026"/>
    </source>
</evidence>
<gene>
    <name evidence="5" type="ORF">M569_11330</name>
</gene>
<keyword evidence="3" id="KW-0268">Exocytosis</keyword>
<comment type="similarity">
    <text evidence="1 3">Belongs to the EXO70 family.</text>
</comment>
<dbReference type="PANTHER" id="PTHR12542">
    <property type="entry name" value="EXOCYST COMPLEX PROTEIN EXO70"/>
    <property type="match status" value="1"/>
</dbReference>
<dbReference type="InterPro" id="IPR004140">
    <property type="entry name" value="Exo70"/>
</dbReference>
<proteinExistence type="inferred from homology"/>
<organism evidence="5 6">
    <name type="scientific">Genlisea aurea</name>
    <dbReference type="NCBI Taxonomy" id="192259"/>
    <lineage>
        <taxon>Eukaryota</taxon>
        <taxon>Viridiplantae</taxon>
        <taxon>Streptophyta</taxon>
        <taxon>Embryophyta</taxon>
        <taxon>Tracheophyta</taxon>
        <taxon>Spermatophyta</taxon>
        <taxon>Magnoliopsida</taxon>
        <taxon>eudicotyledons</taxon>
        <taxon>Gunneridae</taxon>
        <taxon>Pentapetalae</taxon>
        <taxon>asterids</taxon>
        <taxon>lamiids</taxon>
        <taxon>Lamiales</taxon>
        <taxon>Lentibulariaceae</taxon>
        <taxon>Genlisea</taxon>
    </lineage>
</organism>
<evidence type="ECO:0000313" key="5">
    <source>
        <dbReference type="EMBL" id="EPS63454.1"/>
    </source>
</evidence>
<dbReference type="SUPFAM" id="SSF74788">
    <property type="entry name" value="Cullin repeat-like"/>
    <property type="match status" value="1"/>
</dbReference>
<dbReference type="OrthoDB" id="1922221at2759"/>
<evidence type="ECO:0000259" key="4">
    <source>
        <dbReference type="Pfam" id="PF03081"/>
    </source>
</evidence>
<name>S8C960_9LAMI</name>
<comment type="caution">
    <text evidence="5">The sequence shown here is derived from an EMBL/GenBank/DDBJ whole genome shotgun (WGS) entry which is preliminary data.</text>
</comment>
<dbReference type="PANTHER" id="PTHR12542:SF142">
    <property type="entry name" value="EXOCYST SUBUNIT EXO70 FAMILY PROTEIN"/>
    <property type="match status" value="1"/>
</dbReference>
<dbReference type="GO" id="GO:0005546">
    <property type="term" value="F:phosphatidylinositol-4,5-bisphosphate binding"/>
    <property type="evidence" value="ECO:0007669"/>
    <property type="project" value="InterPro"/>
</dbReference>
<dbReference type="GO" id="GO:0006887">
    <property type="term" value="P:exocytosis"/>
    <property type="evidence" value="ECO:0007669"/>
    <property type="project" value="UniProtKB-KW"/>
</dbReference>
<reference evidence="5 6" key="1">
    <citation type="journal article" date="2013" name="BMC Genomics">
        <title>The miniature genome of a carnivorous plant Genlisea aurea contains a low number of genes and short non-coding sequences.</title>
        <authorList>
            <person name="Leushkin E.V."/>
            <person name="Sutormin R.A."/>
            <person name="Nabieva E.R."/>
            <person name="Penin A.A."/>
            <person name="Kondrashov A.S."/>
            <person name="Logacheva M.D."/>
        </authorList>
    </citation>
    <scope>NUCLEOTIDE SEQUENCE [LARGE SCALE GENOMIC DNA]</scope>
</reference>
<dbReference type="InterPro" id="IPR016159">
    <property type="entry name" value="Cullin_repeat-like_dom_sf"/>
</dbReference>
<dbReference type="Pfam" id="PF03081">
    <property type="entry name" value="Exo70_C"/>
    <property type="match status" value="1"/>
</dbReference>
<dbReference type="InterPro" id="IPR046364">
    <property type="entry name" value="Exo70_C"/>
</dbReference>
<keyword evidence="6" id="KW-1185">Reference proteome</keyword>
<feature type="non-terminal residue" evidence="5">
    <location>
        <position position="1"/>
    </location>
</feature>
<protein>
    <recommendedName>
        <fullName evidence="3">Exocyst subunit Exo70 family protein</fullName>
    </recommendedName>
</protein>
<keyword evidence="2 3" id="KW-0813">Transport</keyword>
<dbReference type="GO" id="GO:0000145">
    <property type="term" value="C:exocyst"/>
    <property type="evidence" value="ECO:0007669"/>
    <property type="project" value="InterPro"/>
</dbReference>
<evidence type="ECO:0000256" key="2">
    <source>
        <dbReference type="ARBA" id="ARBA00022448"/>
    </source>
</evidence>
<dbReference type="Proteomes" id="UP000015453">
    <property type="component" value="Unassembled WGS sequence"/>
</dbReference>
<feature type="non-terminal residue" evidence="5">
    <location>
        <position position="649"/>
    </location>
</feature>
<accession>S8C960</accession>
<dbReference type="GO" id="GO:0015031">
    <property type="term" value="P:protein transport"/>
    <property type="evidence" value="ECO:0007669"/>
    <property type="project" value="UniProtKB-KW"/>
</dbReference>
<keyword evidence="3" id="KW-0653">Protein transport</keyword>
<dbReference type="Gene3D" id="1.20.1280.170">
    <property type="entry name" value="Exocyst complex component Exo70"/>
    <property type="match status" value="1"/>
</dbReference>
<dbReference type="AlphaFoldDB" id="S8C960"/>
<evidence type="ECO:0000256" key="1">
    <source>
        <dbReference type="ARBA" id="ARBA00006756"/>
    </source>
</evidence>
<feature type="domain" description="Exocyst complex subunit Exo70 C-terminal" evidence="4">
    <location>
        <begin position="273"/>
        <end position="633"/>
    </location>
</feature>
<dbReference type="FunFam" id="1.20.1280.170:FF:000003">
    <property type="entry name" value="Exocyst subunit Exo70 family protein"/>
    <property type="match status" value="1"/>
</dbReference>
<comment type="function">
    <text evidence="3">Component of the exocyst complex.</text>
</comment>
<sequence>ADGEEKVLATAQRIVQSLGNTSDAEDMLSILTAFDNRLSGLSSFVTTAENQSSTSVDQSPPLDPRLVSAERIILDDADSSSISGDYLAAIDDIIHFTEGLSLGGSADGVNDTVNESFDRADNALQLAMARLEDEFRHILIRNTVPLDLERLHRPFVSTSASAIPMAGTDYFTDEANESPKEVSIYSRHNRGGGLSFSADEMSLELIHPDAINELGEIADRMIRAGYEKECCQVYCSVRRDVLDECMATIGIEKISIEEVQRIEWESLDDKMRRWTHAAKIVVRGLLMSEKRLCEFIFSGSDLIKEVCFIEASKGCVMQLLNFGEAVAIGKRSPEKLFRILYMYDVLAQILPDIQTLFMDEDAGHMVCTEAKGVLDGLGEAAIGTLVEFENAVQGETSKKPTHNGEIHPLARYVMNYLKLLADSANTLNSLLEKVETEAHHVGNINSDSDLEAVSPVARRLLALITSLESNIEEKATMYEDGAMQYIFLMNNILYVVQKVKDSELRTLLGDDWIRKRRGLIRQYATRYLRAAWSQAVSFLKVETGSSSSNVSKVALKEKFKSFNACFEEIYRVQTAWKVPDQQLREELKISISEKVIPAYRYFHRGFGSQLESGKHAAKYIKYTPEELETHLLDLFEGAPLVLHLGRRKS</sequence>
<evidence type="ECO:0000313" key="6">
    <source>
        <dbReference type="Proteomes" id="UP000015453"/>
    </source>
</evidence>
<dbReference type="Pfam" id="PF20669">
    <property type="entry name" value="Exo70_N"/>
    <property type="match status" value="1"/>
</dbReference>